<feature type="domain" description="NADH-rubredoxin oxidoreductase C-terminal" evidence="6">
    <location>
        <begin position="314"/>
        <end position="381"/>
    </location>
</feature>
<feature type="domain" description="FAD/NAD(P)-binding" evidence="5">
    <location>
        <begin position="3"/>
        <end position="281"/>
    </location>
</feature>
<dbReference type="PANTHER" id="PTHR43429">
    <property type="entry name" value="PYRIDINE NUCLEOTIDE-DISULFIDE OXIDOREDUCTASE DOMAIN-CONTAINING"/>
    <property type="match status" value="1"/>
</dbReference>
<keyword evidence="8" id="KW-1185">Reference proteome</keyword>
<evidence type="ECO:0000313" key="8">
    <source>
        <dbReference type="Proteomes" id="UP000199074"/>
    </source>
</evidence>
<accession>A0A1I7N1Y0</accession>
<protein>
    <submittedName>
        <fullName evidence="7">Nitrite reductase (NADH) large subunit</fullName>
    </submittedName>
</protein>
<reference evidence="7 8" key="1">
    <citation type="submission" date="2016-10" db="EMBL/GenBank/DDBJ databases">
        <authorList>
            <person name="de Groot N.N."/>
        </authorList>
    </citation>
    <scope>NUCLEOTIDE SEQUENCE [LARGE SCALE GENOMIC DNA]</scope>
    <source>
        <strain evidence="7 8">IPL20</strain>
    </source>
</reference>
<evidence type="ECO:0000259" key="5">
    <source>
        <dbReference type="Pfam" id="PF07992"/>
    </source>
</evidence>
<evidence type="ECO:0000256" key="4">
    <source>
        <dbReference type="ARBA" id="ARBA00022827"/>
    </source>
</evidence>
<dbReference type="SUPFAM" id="SSF51905">
    <property type="entry name" value="FAD/NAD(P)-binding domain"/>
    <property type="match status" value="2"/>
</dbReference>
<dbReference type="EMBL" id="FPCK01000001">
    <property type="protein sequence ID" value="SFV28566.1"/>
    <property type="molecule type" value="Genomic_DNA"/>
</dbReference>
<evidence type="ECO:0000256" key="3">
    <source>
        <dbReference type="ARBA" id="ARBA00022630"/>
    </source>
</evidence>
<name>A0A1I7N1Y0_9HYPH</name>
<dbReference type="Pfam" id="PF18267">
    <property type="entry name" value="Rubredoxin_C"/>
    <property type="match status" value="1"/>
</dbReference>
<dbReference type="Pfam" id="PF07992">
    <property type="entry name" value="Pyr_redox_2"/>
    <property type="match status" value="1"/>
</dbReference>
<gene>
    <name evidence="7" type="ORF">SAMN05216456_0546</name>
</gene>
<comment type="similarity">
    <text evidence="2">Belongs to the FAD-dependent oxidoreductase family.</text>
</comment>
<dbReference type="AlphaFoldDB" id="A0A1I7N1Y0"/>
<comment type="cofactor">
    <cofactor evidence="1">
        <name>FAD</name>
        <dbReference type="ChEBI" id="CHEBI:57692"/>
    </cofactor>
</comment>
<sequence>MEKLVVIGAGMASGRFLEHLTERNRERFEITLFGAEALGTYNRILLSPVLAGEMALDEIVTHGPDWYRERGITVHLGNAVTAIDRGKRQVISRRGATPYDRLVIATGSAPAMPPLPGIGLRGVTAFRDIDDLQRMLRVAQVPGRRAVVIGGGLLGLEAAAALHQRGMTVSVLHLKGHLMDRQLDPASAALLAREFERRGIRIVLGAATRAILGSGHVEAVALEDGSVIEADLVVMAAGIRPETRLATDAGLYVERGIVVDDGMATSDPAVLALGECAEHDGVCYGLVAPLYDMARVAAARLHGGEATFRPVRTATQLKVSGVSVFSAGDFAGAGDREDIVLQDEAAGAYRRLVLKDGRLLGAVLYGDVTDGSWFFDLVREGADTAPIRELMIFGRGLADSAALEPYGGRCSLPG</sequence>
<evidence type="ECO:0000256" key="1">
    <source>
        <dbReference type="ARBA" id="ARBA00001974"/>
    </source>
</evidence>
<dbReference type="GO" id="GO:0016491">
    <property type="term" value="F:oxidoreductase activity"/>
    <property type="evidence" value="ECO:0007669"/>
    <property type="project" value="InterPro"/>
</dbReference>
<dbReference type="PRINTS" id="PR00368">
    <property type="entry name" value="FADPNR"/>
</dbReference>
<organism evidence="7 8">
    <name type="scientific">Devosia crocina</name>
    <dbReference type="NCBI Taxonomy" id="429728"/>
    <lineage>
        <taxon>Bacteria</taxon>
        <taxon>Pseudomonadati</taxon>
        <taxon>Pseudomonadota</taxon>
        <taxon>Alphaproteobacteria</taxon>
        <taxon>Hyphomicrobiales</taxon>
        <taxon>Devosiaceae</taxon>
        <taxon>Devosia</taxon>
    </lineage>
</organism>
<dbReference type="Proteomes" id="UP000199074">
    <property type="component" value="Unassembled WGS sequence"/>
</dbReference>
<dbReference type="InterPro" id="IPR050260">
    <property type="entry name" value="FAD-bd_OxRdtase"/>
</dbReference>
<dbReference type="InterPro" id="IPR023753">
    <property type="entry name" value="FAD/NAD-binding_dom"/>
</dbReference>
<dbReference type="PRINTS" id="PR00411">
    <property type="entry name" value="PNDRDTASEI"/>
</dbReference>
<keyword evidence="3" id="KW-0285">Flavoprotein</keyword>
<dbReference type="Gene3D" id="3.30.390.30">
    <property type="match status" value="1"/>
</dbReference>
<keyword evidence="4" id="KW-0274">FAD</keyword>
<evidence type="ECO:0000256" key="2">
    <source>
        <dbReference type="ARBA" id="ARBA00006442"/>
    </source>
</evidence>
<dbReference type="InterPro" id="IPR036188">
    <property type="entry name" value="FAD/NAD-bd_sf"/>
</dbReference>
<proteinExistence type="inferred from homology"/>
<evidence type="ECO:0000259" key="6">
    <source>
        <dbReference type="Pfam" id="PF18267"/>
    </source>
</evidence>
<dbReference type="STRING" id="429728.SAMN05216456_0546"/>
<dbReference type="Gene3D" id="3.50.50.60">
    <property type="entry name" value="FAD/NAD(P)-binding domain"/>
    <property type="match status" value="2"/>
</dbReference>
<dbReference type="PANTHER" id="PTHR43429:SF3">
    <property type="entry name" value="NITRITE REDUCTASE [NAD(P)H]"/>
    <property type="match status" value="1"/>
</dbReference>
<dbReference type="InterPro" id="IPR016156">
    <property type="entry name" value="FAD/NAD-linked_Rdtase_dimer_sf"/>
</dbReference>
<dbReference type="InterPro" id="IPR041575">
    <property type="entry name" value="Rubredoxin_C"/>
</dbReference>
<evidence type="ECO:0000313" key="7">
    <source>
        <dbReference type="EMBL" id="SFV28566.1"/>
    </source>
</evidence>
<dbReference type="RefSeq" id="WP_092420581.1">
    <property type="nucleotide sequence ID" value="NZ_FPCK01000001.1"/>
</dbReference>
<dbReference type="OrthoDB" id="9768666at2"/>